<evidence type="ECO:0000256" key="1">
    <source>
        <dbReference type="SAM" id="Phobius"/>
    </source>
</evidence>
<reference evidence="2 3" key="1">
    <citation type="journal article" date="2014" name="BMC Genomics">
        <title>Genome sequencing of four Aureobasidium pullulans varieties: biotechnological potential, stress tolerance, and description of new species.</title>
        <authorList>
            <person name="Gostin Ar C."/>
            <person name="Ohm R.A."/>
            <person name="Kogej T."/>
            <person name="Sonjak S."/>
            <person name="Turk M."/>
            <person name="Zajc J."/>
            <person name="Zalar P."/>
            <person name="Grube M."/>
            <person name="Sun H."/>
            <person name="Han J."/>
            <person name="Sharma A."/>
            <person name="Chiniquy J."/>
            <person name="Ngan C.Y."/>
            <person name="Lipzen A."/>
            <person name="Barry K."/>
            <person name="Grigoriev I.V."/>
            <person name="Gunde-Cimerman N."/>
        </authorList>
    </citation>
    <scope>NUCLEOTIDE SEQUENCE [LARGE SCALE GENOMIC DNA]</scope>
    <source>
        <strain evidence="2 3">EXF-2481</strain>
    </source>
</reference>
<dbReference type="EMBL" id="KL584767">
    <property type="protein sequence ID" value="KEQ93084.1"/>
    <property type="molecule type" value="Genomic_DNA"/>
</dbReference>
<keyword evidence="3" id="KW-1185">Reference proteome</keyword>
<dbReference type="InParanoid" id="A0A074YAU9"/>
<dbReference type="Proteomes" id="UP000030641">
    <property type="component" value="Unassembled WGS sequence"/>
</dbReference>
<evidence type="ECO:0000313" key="2">
    <source>
        <dbReference type="EMBL" id="KEQ93084.1"/>
    </source>
</evidence>
<feature type="transmembrane region" description="Helical" evidence="1">
    <location>
        <begin position="182"/>
        <end position="200"/>
    </location>
</feature>
<dbReference type="OrthoDB" id="10621690at2759"/>
<gene>
    <name evidence="2" type="ORF">AUEXF2481DRAFT_31540</name>
</gene>
<keyword evidence="1" id="KW-0812">Transmembrane</keyword>
<accession>A0A074YAU9</accession>
<dbReference type="GeneID" id="25364457"/>
<name>A0A074YAU9_AURSE</name>
<keyword evidence="1" id="KW-1133">Transmembrane helix</keyword>
<evidence type="ECO:0000313" key="3">
    <source>
        <dbReference type="Proteomes" id="UP000030641"/>
    </source>
</evidence>
<sequence>MRAALAGGAAVVVADAASVADEERVSEEEEEAETARVEDLGEVIVVNVVDADATPEAESEAEIDPAVEVKDTTVSVAILVLCTPVSEETVVVPKAEVEVVDNPPPPETITVLSTELAVVELVTNTTPVVPTPKLQLTIGLKLDGKAANAEESTESAFVVAGCSTQPEGPAVQAMRVVKVEVSVVRMGIMVAVVWLDVLIFEKR</sequence>
<organism evidence="2 3">
    <name type="scientific">Aureobasidium subglaciale (strain EXF-2481)</name>
    <name type="common">Aureobasidium pullulans var. subglaciale</name>
    <dbReference type="NCBI Taxonomy" id="1043005"/>
    <lineage>
        <taxon>Eukaryota</taxon>
        <taxon>Fungi</taxon>
        <taxon>Dikarya</taxon>
        <taxon>Ascomycota</taxon>
        <taxon>Pezizomycotina</taxon>
        <taxon>Dothideomycetes</taxon>
        <taxon>Dothideomycetidae</taxon>
        <taxon>Dothideales</taxon>
        <taxon>Saccotheciaceae</taxon>
        <taxon>Aureobasidium</taxon>
    </lineage>
</organism>
<dbReference type="RefSeq" id="XP_013341540.1">
    <property type="nucleotide sequence ID" value="XM_013486086.1"/>
</dbReference>
<dbReference type="HOGENOM" id="CLU_1348683_0_0_1"/>
<keyword evidence="1" id="KW-0472">Membrane</keyword>
<protein>
    <submittedName>
        <fullName evidence="2">Uncharacterized protein</fullName>
    </submittedName>
</protein>
<proteinExistence type="predicted"/>
<dbReference type="AlphaFoldDB" id="A0A074YAU9"/>